<comment type="function">
    <text evidence="6">Required for exosome-dependent processing of pre-rRNA and small nucleolar RNA (snRNA) precursors. Involved in processing of 35S pre-rRNA at the A0, A1 and A2 sites.</text>
</comment>
<feature type="compositionally biased region" description="Polar residues" evidence="7">
    <location>
        <begin position="222"/>
        <end position="232"/>
    </location>
</feature>
<dbReference type="GO" id="GO:0003723">
    <property type="term" value="F:RNA binding"/>
    <property type="evidence" value="ECO:0007669"/>
    <property type="project" value="UniProtKB-UniRule"/>
</dbReference>
<proteinExistence type="inferred from homology"/>
<comment type="subcellular location">
    <subcellularLocation>
        <location evidence="1 6">Nucleus</location>
    </subcellularLocation>
</comment>
<evidence type="ECO:0000256" key="1">
    <source>
        <dbReference type="ARBA" id="ARBA00004123"/>
    </source>
</evidence>
<dbReference type="GO" id="GO:0000460">
    <property type="term" value="P:maturation of 5.8S rRNA"/>
    <property type="evidence" value="ECO:0007669"/>
    <property type="project" value="TreeGrafter"/>
</dbReference>
<evidence type="ECO:0000256" key="7">
    <source>
        <dbReference type="SAM" id="MobiDB-lite"/>
    </source>
</evidence>
<dbReference type="Pfam" id="PF04000">
    <property type="entry name" value="Sas10_Utp3"/>
    <property type="match status" value="1"/>
</dbReference>
<dbReference type="GO" id="GO:0000178">
    <property type="term" value="C:exosome (RNase complex)"/>
    <property type="evidence" value="ECO:0007669"/>
    <property type="project" value="TreeGrafter"/>
</dbReference>
<evidence type="ECO:0000256" key="4">
    <source>
        <dbReference type="ARBA" id="ARBA00022884"/>
    </source>
</evidence>
<keyword evidence="9" id="KW-1185">Reference proteome</keyword>
<evidence type="ECO:0000256" key="3">
    <source>
        <dbReference type="ARBA" id="ARBA00022552"/>
    </source>
</evidence>
<dbReference type="EMBL" id="CCYA01000272">
    <property type="protein sequence ID" value="CEH15698.1"/>
    <property type="molecule type" value="Genomic_DNA"/>
</dbReference>
<dbReference type="InterPro" id="IPR007146">
    <property type="entry name" value="Sas10/Utp3/C1D"/>
</dbReference>
<organism evidence="8 9">
    <name type="scientific">Ceraceosorus bombacis</name>
    <dbReference type="NCBI Taxonomy" id="401625"/>
    <lineage>
        <taxon>Eukaryota</taxon>
        <taxon>Fungi</taxon>
        <taxon>Dikarya</taxon>
        <taxon>Basidiomycota</taxon>
        <taxon>Ustilaginomycotina</taxon>
        <taxon>Exobasidiomycetes</taxon>
        <taxon>Ceraceosorales</taxon>
        <taxon>Ceraceosoraceae</taxon>
        <taxon>Ceraceosorus</taxon>
    </lineage>
</organism>
<keyword evidence="5 6" id="KW-0539">Nucleus</keyword>
<feature type="compositionally biased region" description="Basic and acidic residues" evidence="7">
    <location>
        <begin position="64"/>
        <end position="79"/>
    </location>
</feature>
<keyword evidence="3 6" id="KW-0698">rRNA processing</keyword>
<reference evidence="8 9" key="1">
    <citation type="submission" date="2014-09" db="EMBL/GenBank/DDBJ databases">
        <authorList>
            <person name="Magalhaes I.L.F."/>
            <person name="Oliveira U."/>
            <person name="Santos F.R."/>
            <person name="Vidigal T.H.D.A."/>
            <person name="Brescovit A.D."/>
            <person name="Santos A.J."/>
        </authorList>
    </citation>
    <scope>NUCLEOTIDE SEQUENCE [LARGE SCALE GENOMIC DNA]</scope>
</reference>
<evidence type="ECO:0000256" key="5">
    <source>
        <dbReference type="ARBA" id="ARBA00023242"/>
    </source>
</evidence>
<comment type="similarity">
    <text evidence="2 6">Belongs to the C1D family.</text>
</comment>
<protein>
    <recommendedName>
        <fullName evidence="6">Exosome complex protein</fullName>
    </recommendedName>
</protein>
<dbReference type="PANTHER" id="PTHR15341:SF3">
    <property type="entry name" value="NUCLEAR NUCLEIC ACID-BINDING PROTEIN C1D"/>
    <property type="match status" value="1"/>
</dbReference>
<dbReference type="Proteomes" id="UP000054845">
    <property type="component" value="Unassembled WGS sequence"/>
</dbReference>
<evidence type="ECO:0000313" key="8">
    <source>
        <dbReference type="EMBL" id="CEH15698.1"/>
    </source>
</evidence>
<sequence length="312" mass="33618">MSLPQDPTSTLQSLQTSIAHLSEILDPVLCQQLSVLSQKLESGSSQPDVQVASDHASNGQAESSRSKTNDAANRKESGGRLDSARLNISVAYVLLDLVWMYLRVNSKDPKTHNVTASLERVRNYFQKVAIAQRKLPRLAPPAPSGGNGTDAGAGLEKLKAAGFGKEERRMPVDGVAAGRFVKAALDRGAGRSTSSKSSKLESKGSHTRFEVQDDDDDAPNPSRASPSTSSLFKQKKEKHQQSKALDANLSKKDKVASSTQQEVSDKKRKSSESSATGAAKVDSTKSDPLFHEAKALRKKLKEAKLAKKAKLR</sequence>
<name>A0A0N7LA62_9BASI</name>
<feature type="region of interest" description="Disordered" evidence="7">
    <location>
        <begin position="187"/>
        <end position="290"/>
    </location>
</feature>
<evidence type="ECO:0000256" key="6">
    <source>
        <dbReference type="RuleBase" id="RU368003"/>
    </source>
</evidence>
<dbReference type="AlphaFoldDB" id="A0A0N7LA62"/>
<feature type="region of interest" description="Disordered" evidence="7">
    <location>
        <begin position="44"/>
        <end position="79"/>
    </location>
</feature>
<dbReference type="GO" id="GO:0003677">
    <property type="term" value="F:DNA binding"/>
    <property type="evidence" value="ECO:0007669"/>
    <property type="project" value="TreeGrafter"/>
</dbReference>
<dbReference type="GO" id="GO:0005730">
    <property type="term" value="C:nucleolus"/>
    <property type="evidence" value="ECO:0007669"/>
    <property type="project" value="TreeGrafter"/>
</dbReference>
<keyword evidence="4 6" id="KW-0694">RNA-binding</keyword>
<dbReference type="OrthoDB" id="1421013at2759"/>
<dbReference type="GO" id="GO:0010468">
    <property type="term" value="P:regulation of gene expression"/>
    <property type="evidence" value="ECO:0007669"/>
    <property type="project" value="TreeGrafter"/>
</dbReference>
<evidence type="ECO:0000256" key="2">
    <source>
        <dbReference type="ARBA" id="ARBA00009154"/>
    </source>
</evidence>
<dbReference type="STRING" id="401625.A0A0N7LA62"/>
<dbReference type="PANTHER" id="PTHR15341">
    <property type="entry name" value="SUN-COR STEROID HORMONE RECEPTOR CO-REPRESSOR"/>
    <property type="match status" value="1"/>
</dbReference>
<dbReference type="InterPro" id="IPR011082">
    <property type="entry name" value="Exosome-assoc_fac/DNA_repair"/>
</dbReference>
<accession>A0A0N7LA62</accession>
<feature type="compositionally biased region" description="Basic and acidic residues" evidence="7">
    <location>
        <begin position="198"/>
        <end position="211"/>
    </location>
</feature>
<evidence type="ECO:0000313" key="9">
    <source>
        <dbReference type="Proteomes" id="UP000054845"/>
    </source>
</evidence>